<dbReference type="STRING" id="37992.A0A4Z0YFQ9"/>
<feature type="region of interest" description="Disordered" evidence="1">
    <location>
        <begin position="566"/>
        <end position="670"/>
    </location>
</feature>
<comment type="caution">
    <text evidence="3">The sequence shown here is derived from an EMBL/GenBank/DDBJ whole genome shotgun (WGS) entry which is preliminary data.</text>
</comment>
<dbReference type="AlphaFoldDB" id="A0A4Z0YFQ9"/>
<feature type="compositionally biased region" description="Polar residues" evidence="1">
    <location>
        <begin position="238"/>
        <end position="255"/>
    </location>
</feature>
<evidence type="ECO:0000313" key="4">
    <source>
        <dbReference type="Proteomes" id="UP000297716"/>
    </source>
</evidence>
<dbReference type="OrthoDB" id="3364132at2759"/>
<feature type="region of interest" description="Disordered" evidence="1">
    <location>
        <begin position="182"/>
        <end position="205"/>
    </location>
</feature>
<reference evidence="3 4" key="1">
    <citation type="submission" date="2019-03" db="EMBL/GenBank/DDBJ databases">
        <title>Draft genome sequence of Xylaria hypoxylon DSM 108379, a ubiquitous saprotrophic-parasitic fungi on hardwood.</title>
        <authorList>
            <person name="Buettner E."/>
            <person name="Leonhardt S."/>
            <person name="Gebauer A.M."/>
            <person name="Liers C."/>
            <person name="Hofrichter M."/>
            <person name="Kellner H."/>
        </authorList>
    </citation>
    <scope>NUCLEOTIDE SEQUENCE [LARGE SCALE GENOMIC DNA]</scope>
    <source>
        <strain evidence="3 4">DSM 108379</strain>
    </source>
</reference>
<name>A0A4Z0YFQ9_9PEZI</name>
<feature type="region of interest" description="Disordered" evidence="1">
    <location>
        <begin position="365"/>
        <end position="535"/>
    </location>
</feature>
<feature type="region of interest" description="Disordered" evidence="1">
    <location>
        <begin position="238"/>
        <end position="324"/>
    </location>
</feature>
<protein>
    <recommendedName>
        <fullName evidence="2">DUF7918 domain-containing protein</fullName>
    </recommendedName>
</protein>
<feature type="compositionally biased region" description="Pro residues" evidence="1">
    <location>
        <begin position="583"/>
        <end position="596"/>
    </location>
</feature>
<proteinExistence type="predicted"/>
<feature type="compositionally biased region" description="Polar residues" evidence="1">
    <location>
        <begin position="388"/>
        <end position="399"/>
    </location>
</feature>
<dbReference type="Proteomes" id="UP000297716">
    <property type="component" value="Unassembled WGS sequence"/>
</dbReference>
<organism evidence="3 4">
    <name type="scientific">Xylaria hypoxylon</name>
    <dbReference type="NCBI Taxonomy" id="37992"/>
    <lineage>
        <taxon>Eukaryota</taxon>
        <taxon>Fungi</taxon>
        <taxon>Dikarya</taxon>
        <taxon>Ascomycota</taxon>
        <taxon>Pezizomycotina</taxon>
        <taxon>Sordariomycetes</taxon>
        <taxon>Xylariomycetidae</taxon>
        <taxon>Xylariales</taxon>
        <taxon>Xylariaceae</taxon>
        <taxon>Xylaria</taxon>
    </lineage>
</organism>
<evidence type="ECO:0000313" key="3">
    <source>
        <dbReference type="EMBL" id="TGJ83159.1"/>
    </source>
</evidence>
<dbReference type="InterPro" id="IPR057678">
    <property type="entry name" value="DUF7918"/>
</dbReference>
<accession>A0A4Z0YFQ9</accession>
<sequence length="670" mass="74478">MAIIQGLPGLEVTIYTNDGTSKEYDDPSGADEVERCSRVVTKYIECKDDQLFGIHLKATEEYSWGFKDHVLNFAAVIDGIWAKGEHCRQEYIKEDEWEGDISYRVAKNPNGRARYVVQGFAFANITKVDSPTTEHHESETKRMEQLGTIEVKVYRMLLERGKGAILVPAGDHPKDFTVPQEITNGKSPSHGTKFTNTQPATKPPYIKCSKLSEDNGPIAIFRFKYRSQGKQFPLTFNSIQCNSRPNQNYPSGGQQTKRKPEKEEGNNADNIRPPLSDPNASHNSNANPEPPPRLEYSIFSDSQPSHSRVQRSVSSHNNAGANIPKEGMVENCRRITNQEAEQVVDDLVGAIWANCKAHFVAVKLESESEDRKLPPEITSAGKRPLDKTGSQNKSEQPPFTISDDYDKDKPQKSSPIRVDGNHNEDDVPSVQEISTPRTSWSSDAILPSIEKDNNVPQIQTTTAKAKTKTKTKATINAKNTIPRNMGGTTVIDDRQKPAHKSVNQSLPHRLRSPDDKIQNVKKSPPNTKCENRAVIKQGKSHFAYDESRHRRRKRLRELQQEFYRVLNAKENASPPATRGTDPNNPPTIIPIPPPPSQGNTSTPNGAASTVSLGALPSLDKPGKDSGKEVAPRAAKRKFGETIEGPIRIPRPFKPSKTRDGRELIDLGDSD</sequence>
<keyword evidence="4" id="KW-1185">Reference proteome</keyword>
<dbReference type="PANTHER" id="PTHR36223">
    <property type="entry name" value="BETA-LACTAMASE-TYPE TRANSPEPTIDASE FOLD DOMAIN CONTAINING PROTEIN"/>
    <property type="match status" value="1"/>
</dbReference>
<feature type="compositionally biased region" description="Low complexity" evidence="1">
    <location>
        <begin position="472"/>
        <end position="481"/>
    </location>
</feature>
<feature type="compositionally biased region" description="Low complexity" evidence="1">
    <location>
        <begin position="302"/>
        <end position="318"/>
    </location>
</feature>
<feature type="compositionally biased region" description="Polar residues" evidence="1">
    <location>
        <begin position="431"/>
        <end position="442"/>
    </location>
</feature>
<dbReference type="Pfam" id="PF25534">
    <property type="entry name" value="DUF7918"/>
    <property type="match status" value="1"/>
</dbReference>
<gene>
    <name evidence="3" type="ORF">E0Z10_g5611</name>
</gene>
<feature type="compositionally biased region" description="Polar residues" evidence="1">
    <location>
        <begin position="182"/>
        <end position="200"/>
    </location>
</feature>
<dbReference type="PANTHER" id="PTHR36223:SF1">
    <property type="entry name" value="TRANSCRIPTION ELONGATION FACTOR EAF N-TERMINAL DOMAIN-CONTAINING PROTEIN"/>
    <property type="match status" value="1"/>
</dbReference>
<feature type="domain" description="DUF7918" evidence="2">
    <location>
        <begin position="9"/>
        <end position="228"/>
    </location>
</feature>
<feature type="compositionally biased region" description="Polar residues" evidence="1">
    <location>
        <begin position="597"/>
        <end position="611"/>
    </location>
</feature>
<feature type="compositionally biased region" description="Basic and acidic residues" evidence="1">
    <location>
        <begin position="365"/>
        <end position="374"/>
    </location>
</feature>
<feature type="compositionally biased region" description="Polar residues" evidence="1">
    <location>
        <begin position="278"/>
        <end position="287"/>
    </location>
</feature>
<evidence type="ECO:0000256" key="1">
    <source>
        <dbReference type="SAM" id="MobiDB-lite"/>
    </source>
</evidence>
<feature type="compositionally biased region" description="Basic and acidic residues" evidence="1">
    <location>
        <begin position="620"/>
        <end position="630"/>
    </location>
</feature>
<dbReference type="EMBL" id="SKBN01000103">
    <property type="protein sequence ID" value="TGJ83159.1"/>
    <property type="molecule type" value="Genomic_DNA"/>
</dbReference>
<evidence type="ECO:0000259" key="2">
    <source>
        <dbReference type="Pfam" id="PF25534"/>
    </source>
</evidence>